<name>A0A2U8GXL0_9RHOO</name>
<keyword evidence="2" id="KW-1185">Reference proteome</keyword>
<protein>
    <submittedName>
        <fullName evidence="1">Transglutaminase</fullName>
    </submittedName>
</protein>
<sequence length="192" mass="21694">MQTLAVARYGQPAGEAVVAWRRMISEARDLDEAGKLARVNTFFNRRIRFVDDIIVWKQSDYWATPLETLGRDAGDCEDFSIAKYMSLRLLEVPADKLRLVYVRARIGAADSTITQAHMVLSYFETPNAEPLVLDNLIGEIRPAGRRPDLFPVFSFNNEGLWVGGGTTSAADPTTRLSRWRDVLERMRSEGLQ</sequence>
<organism evidence="1 2">
    <name type="scientific">Parazoarcus communis</name>
    <dbReference type="NCBI Taxonomy" id="41977"/>
    <lineage>
        <taxon>Bacteria</taxon>
        <taxon>Pseudomonadati</taxon>
        <taxon>Pseudomonadota</taxon>
        <taxon>Betaproteobacteria</taxon>
        <taxon>Rhodocyclales</taxon>
        <taxon>Zoogloeaceae</taxon>
        <taxon>Parazoarcus</taxon>
    </lineage>
</organism>
<dbReference type="SUPFAM" id="SSF54001">
    <property type="entry name" value="Cysteine proteinases"/>
    <property type="match status" value="1"/>
</dbReference>
<evidence type="ECO:0000313" key="2">
    <source>
        <dbReference type="Proteomes" id="UP000244930"/>
    </source>
</evidence>
<evidence type="ECO:0000313" key="1">
    <source>
        <dbReference type="EMBL" id="AWI77706.1"/>
    </source>
</evidence>
<dbReference type="KEGG" id="acom:CEW83_13690"/>
<dbReference type="InterPro" id="IPR010319">
    <property type="entry name" value="Transglutaminase-like_Cys_pept"/>
</dbReference>
<gene>
    <name evidence="1" type="ORF">CEW83_13690</name>
</gene>
<dbReference type="EMBL" id="CP022187">
    <property type="protein sequence ID" value="AWI77706.1"/>
    <property type="molecule type" value="Genomic_DNA"/>
</dbReference>
<reference evidence="1 2" key="1">
    <citation type="submission" date="2017-06" db="EMBL/GenBank/DDBJ databases">
        <title>Azoarcus.</title>
        <authorList>
            <person name="Woo J.-H."/>
            <person name="Kim H.-S."/>
        </authorList>
    </citation>
    <scope>NUCLEOTIDE SEQUENCE [LARGE SCALE GENOMIC DNA]</scope>
    <source>
        <strain evidence="1 2">TSPY31</strain>
    </source>
</reference>
<dbReference type="Gene3D" id="3.10.620.30">
    <property type="match status" value="1"/>
</dbReference>
<accession>A0A2U8GXL0</accession>
<dbReference type="InterPro" id="IPR038765">
    <property type="entry name" value="Papain-like_cys_pep_sf"/>
</dbReference>
<dbReference type="PANTHER" id="PTHR39327">
    <property type="match status" value="1"/>
</dbReference>
<dbReference type="PANTHER" id="PTHR39327:SF1">
    <property type="entry name" value="BLR5470 PROTEIN"/>
    <property type="match status" value="1"/>
</dbReference>
<dbReference type="AlphaFoldDB" id="A0A2U8GXL0"/>
<dbReference type="Proteomes" id="UP000244930">
    <property type="component" value="Chromosome"/>
</dbReference>
<proteinExistence type="predicted"/>
<dbReference type="Pfam" id="PF06035">
    <property type="entry name" value="Peptidase_C93"/>
    <property type="match status" value="1"/>
</dbReference>